<evidence type="ECO:0000313" key="1">
    <source>
        <dbReference type="EMBL" id="GMI26151.1"/>
    </source>
</evidence>
<keyword evidence="2" id="KW-1185">Reference proteome</keyword>
<dbReference type="AlphaFoldDB" id="A0A9W7FXQ4"/>
<comment type="caution">
    <text evidence="1">The sequence shown here is derived from an EMBL/GenBank/DDBJ whole genome shotgun (WGS) entry which is preliminary data.</text>
</comment>
<proteinExistence type="predicted"/>
<feature type="non-terminal residue" evidence="1">
    <location>
        <position position="64"/>
    </location>
</feature>
<sequence>MGGGASTSASSNPKLSELSVMDIGADFLDLGDPEALSLLSPDELEVKLDIGPSAKMVMVKDITK</sequence>
<evidence type="ECO:0000313" key="2">
    <source>
        <dbReference type="Proteomes" id="UP001165082"/>
    </source>
</evidence>
<dbReference type="OrthoDB" id="10413727at2759"/>
<reference evidence="1" key="1">
    <citation type="submission" date="2022-07" db="EMBL/GenBank/DDBJ databases">
        <title>Genome analysis of Parmales, a sister group of diatoms, reveals the evolutionary specialization of diatoms from phago-mixotrophs to photoautotrophs.</title>
        <authorList>
            <person name="Ban H."/>
            <person name="Sato S."/>
            <person name="Yoshikawa S."/>
            <person name="Kazumasa Y."/>
            <person name="Nakamura Y."/>
            <person name="Ichinomiya M."/>
            <person name="Saitoh K."/>
            <person name="Sato N."/>
            <person name="Blanc-Mathieu R."/>
            <person name="Endo H."/>
            <person name="Kuwata A."/>
            <person name="Ogata H."/>
        </authorList>
    </citation>
    <scope>NUCLEOTIDE SEQUENCE</scope>
</reference>
<accession>A0A9W7FXQ4</accession>
<gene>
    <name evidence="1" type="ORF">TrRE_jg69</name>
</gene>
<organism evidence="1 2">
    <name type="scientific">Triparma retinervis</name>
    <dbReference type="NCBI Taxonomy" id="2557542"/>
    <lineage>
        <taxon>Eukaryota</taxon>
        <taxon>Sar</taxon>
        <taxon>Stramenopiles</taxon>
        <taxon>Ochrophyta</taxon>
        <taxon>Bolidophyceae</taxon>
        <taxon>Parmales</taxon>
        <taxon>Triparmaceae</taxon>
        <taxon>Triparma</taxon>
    </lineage>
</organism>
<name>A0A9W7FXQ4_9STRA</name>
<dbReference type="EMBL" id="BRXZ01008432">
    <property type="protein sequence ID" value="GMI26151.1"/>
    <property type="molecule type" value="Genomic_DNA"/>
</dbReference>
<dbReference type="Proteomes" id="UP001165082">
    <property type="component" value="Unassembled WGS sequence"/>
</dbReference>
<protein>
    <submittedName>
        <fullName evidence="1">Uncharacterized protein</fullName>
    </submittedName>
</protein>